<dbReference type="RefSeq" id="WP_249674292.1">
    <property type="nucleotide sequence ID" value="NZ_JAMCOF010000001.1"/>
</dbReference>
<evidence type="ECO:0000313" key="8">
    <source>
        <dbReference type="EMBL" id="MCL6229091.1"/>
    </source>
</evidence>
<reference evidence="8 9" key="1">
    <citation type="submission" date="2022-05" db="EMBL/GenBank/DDBJ databases">
        <title>Description of the Bartonella bilalgolemii sp. nov. Isolated from Apodemus uralensis (Pallas 1811).</title>
        <authorList>
            <person name="Zgheib R."/>
            <person name="Celebi B."/>
        </authorList>
    </citation>
    <scope>NUCLEOTIDE SEQUENCE [LARGE SCALE GENOMIC DNA]</scope>
    <source>
        <strain evidence="8 9">G70</strain>
    </source>
</reference>
<sequence length="161" mass="18375">MNCFFAYPFFSCAIVLMWMILNGFNLGQFLLGIIIALLSNFMMRLIEMKTATIKNWKAVFLLLFRVFIDSISSNISVAWLILTKRCKKQKSGFVVIPLVLESQIALAILACILAVTPGTVWIAYNSKNSELLIHVLSLIDGNDYEQLIKQRYEQLLLEIFS</sequence>
<evidence type="ECO:0000256" key="7">
    <source>
        <dbReference type="SAM" id="Phobius"/>
    </source>
</evidence>
<feature type="transmembrane region" description="Helical" evidence="7">
    <location>
        <begin position="5"/>
        <end position="21"/>
    </location>
</feature>
<evidence type="ECO:0000256" key="2">
    <source>
        <dbReference type="ARBA" id="ARBA00006228"/>
    </source>
</evidence>
<keyword evidence="9" id="KW-1185">Reference proteome</keyword>
<keyword evidence="6 7" id="KW-0472">Membrane</keyword>
<evidence type="ECO:0000256" key="1">
    <source>
        <dbReference type="ARBA" id="ARBA00004651"/>
    </source>
</evidence>
<comment type="subcellular location">
    <subcellularLocation>
        <location evidence="1">Cell membrane</location>
        <topology evidence="1">Multi-pass membrane protein</topology>
    </subcellularLocation>
</comment>
<feature type="transmembrane region" description="Helical" evidence="7">
    <location>
        <begin position="58"/>
        <end position="82"/>
    </location>
</feature>
<keyword evidence="4 7" id="KW-0812">Transmembrane</keyword>
<dbReference type="Proteomes" id="UP001523003">
    <property type="component" value="Unassembled WGS sequence"/>
</dbReference>
<dbReference type="InterPro" id="IPR002758">
    <property type="entry name" value="Cation_antiport_E"/>
</dbReference>
<keyword evidence="3" id="KW-1003">Cell membrane</keyword>
<evidence type="ECO:0000313" key="9">
    <source>
        <dbReference type="Proteomes" id="UP001523003"/>
    </source>
</evidence>
<evidence type="ECO:0000256" key="3">
    <source>
        <dbReference type="ARBA" id="ARBA00022475"/>
    </source>
</evidence>
<gene>
    <name evidence="8" type="ORF">M4Z11_00415</name>
</gene>
<comment type="caution">
    <text evidence="8">The sequence shown here is derived from an EMBL/GenBank/DDBJ whole genome shotgun (WGS) entry which is preliminary data.</text>
</comment>
<protein>
    <submittedName>
        <fullName evidence="8">Na+/H+ antiporter subunit E</fullName>
    </submittedName>
</protein>
<keyword evidence="5 7" id="KW-1133">Transmembrane helix</keyword>
<dbReference type="PANTHER" id="PTHR34584:SF1">
    <property type="entry name" value="NA(+)_H(+) ANTIPORTER SUBUNIT E1"/>
    <property type="match status" value="1"/>
</dbReference>
<feature type="transmembrane region" description="Helical" evidence="7">
    <location>
        <begin position="102"/>
        <end position="124"/>
    </location>
</feature>
<dbReference type="EMBL" id="JAMCOF010000001">
    <property type="protein sequence ID" value="MCL6229091.1"/>
    <property type="molecule type" value="Genomic_DNA"/>
</dbReference>
<dbReference type="Pfam" id="PF01899">
    <property type="entry name" value="MNHE"/>
    <property type="match status" value="1"/>
</dbReference>
<organism evidence="8 9">
    <name type="scientific">Bartonella bilalgolemii</name>
    <dbReference type="NCBI Taxonomy" id="2942911"/>
    <lineage>
        <taxon>Bacteria</taxon>
        <taxon>Pseudomonadati</taxon>
        <taxon>Pseudomonadota</taxon>
        <taxon>Alphaproteobacteria</taxon>
        <taxon>Hyphomicrobiales</taxon>
        <taxon>Bartonellaceae</taxon>
        <taxon>Bartonella</taxon>
    </lineage>
</organism>
<feature type="transmembrane region" description="Helical" evidence="7">
    <location>
        <begin position="27"/>
        <end position="46"/>
    </location>
</feature>
<evidence type="ECO:0000256" key="4">
    <source>
        <dbReference type="ARBA" id="ARBA00022692"/>
    </source>
</evidence>
<dbReference type="PANTHER" id="PTHR34584">
    <property type="entry name" value="NA(+)/H(+) ANTIPORTER SUBUNIT E1"/>
    <property type="match status" value="1"/>
</dbReference>
<evidence type="ECO:0000256" key="6">
    <source>
        <dbReference type="ARBA" id="ARBA00023136"/>
    </source>
</evidence>
<name>A0ABT0P6V4_9HYPH</name>
<accession>A0ABT0P6V4</accession>
<dbReference type="NCBIfam" id="NF006520">
    <property type="entry name" value="PRK08965.1-4"/>
    <property type="match status" value="1"/>
</dbReference>
<evidence type="ECO:0000256" key="5">
    <source>
        <dbReference type="ARBA" id="ARBA00022989"/>
    </source>
</evidence>
<proteinExistence type="inferred from homology"/>
<comment type="similarity">
    <text evidence="2">Belongs to the CPA3 antiporters (TC 2.A.63) subunit E family.</text>
</comment>